<protein>
    <submittedName>
        <fullName evidence="1">Uncharacterized protein</fullName>
    </submittedName>
</protein>
<name>A0A7W6DPB6_9RHOB</name>
<dbReference type="EMBL" id="JACIEJ010000007">
    <property type="protein sequence ID" value="MBB3986708.1"/>
    <property type="molecule type" value="Genomic_DNA"/>
</dbReference>
<comment type="caution">
    <text evidence="1">The sequence shown here is derived from an EMBL/GenBank/DDBJ whole genome shotgun (WGS) entry which is preliminary data.</text>
</comment>
<evidence type="ECO:0000313" key="1">
    <source>
        <dbReference type="EMBL" id="MBB3986708.1"/>
    </source>
</evidence>
<dbReference type="AlphaFoldDB" id="A0A7W6DPB6"/>
<sequence>MRDKSLTFEGDQTVTADIIPAQNPRQRPLSGAGTRRALSWAQDVDAGRCIDEGGMMENTRIQPVFS</sequence>
<proteinExistence type="predicted"/>
<gene>
    <name evidence="1" type="ORF">GGQ68_003051</name>
</gene>
<organism evidence="1 2">
    <name type="scientific">Sagittula marina</name>
    <dbReference type="NCBI Taxonomy" id="943940"/>
    <lineage>
        <taxon>Bacteria</taxon>
        <taxon>Pseudomonadati</taxon>
        <taxon>Pseudomonadota</taxon>
        <taxon>Alphaproteobacteria</taxon>
        <taxon>Rhodobacterales</taxon>
        <taxon>Roseobacteraceae</taxon>
        <taxon>Sagittula</taxon>
    </lineage>
</organism>
<evidence type="ECO:0000313" key="2">
    <source>
        <dbReference type="Proteomes" id="UP000541426"/>
    </source>
</evidence>
<keyword evidence="2" id="KW-1185">Reference proteome</keyword>
<dbReference type="RefSeq" id="WP_183967301.1">
    <property type="nucleotide sequence ID" value="NZ_BAABBZ010000006.1"/>
</dbReference>
<reference evidence="1 2" key="1">
    <citation type="submission" date="2020-08" db="EMBL/GenBank/DDBJ databases">
        <title>Genomic Encyclopedia of Type Strains, Phase IV (KMG-IV): sequencing the most valuable type-strain genomes for metagenomic binning, comparative biology and taxonomic classification.</title>
        <authorList>
            <person name="Goeker M."/>
        </authorList>
    </citation>
    <scope>NUCLEOTIDE SEQUENCE [LARGE SCALE GENOMIC DNA]</scope>
    <source>
        <strain evidence="1 2">DSM 102235</strain>
    </source>
</reference>
<accession>A0A7W6DPB6</accession>
<dbReference type="Proteomes" id="UP000541426">
    <property type="component" value="Unassembled WGS sequence"/>
</dbReference>